<dbReference type="PANTHER" id="PTHR30055:SF234">
    <property type="entry name" value="HTH-TYPE TRANSCRIPTIONAL REGULATOR BETI"/>
    <property type="match status" value="1"/>
</dbReference>
<accession>A0A328ARP8</accession>
<feature type="DNA-binding region" description="H-T-H motif" evidence="4">
    <location>
        <begin position="49"/>
        <end position="68"/>
    </location>
</feature>
<dbReference type="InterPro" id="IPR001647">
    <property type="entry name" value="HTH_TetR"/>
</dbReference>
<evidence type="ECO:0000256" key="3">
    <source>
        <dbReference type="ARBA" id="ARBA00023163"/>
    </source>
</evidence>
<dbReference type="SUPFAM" id="SSF48498">
    <property type="entry name" value="Tetracyclin repressor-like, C-terminal domain"/>
    <property type="match status" value="1"/>
</dbReference>
<dbReference type="InterPro" id="IPR050109">
    <property type="entry name" value="HTH-type_TetR-like_transc_reg"/>
</dbReference>
<keyword evidence="2 4" id="KW-0238">DNA-binding</keyword>
<dbReference type="SUPFAM" id="SSF46689">
    <property type="entry name" value="Homeodomain-like"/>
    <property type="match status" value="1"/>
</dbReference>
<keyword evidence="3" id="KW-0804">Transcription</keyword>
<feature type="region of interest" description="Disordered" evidence="5">
    <location>
        <begin position="1"/>
        <end position="20"/>
    </location>
</feature>
<gene>
    <name evidence="7" type="ORF">DJ018_06810</name>
</gene>
<dbReference type="EMBL" id="QFYR01000001">
    <property type="protein sequence ID" value="RAK57630.1"/>
    <property type="molecule type" value="Genomic_DNA"/>
</dbReference>
<proteinExistence type="predicted"/>
<keyword evidence="1" id="KW-0805">Transcription regulation</keyword>
<dbReference type="PRINTS" id="PR00455">
    <property type="entry name" value="HTHTETR"/>
</dbReference>
<keyword evidence="8" id="KW-1185">Reference proteome</keyword>
<dbReference type="PROSITE" id="PS50977">
    <property type="entry name" value="HTH_TETR_2"/>
    <property type="match status" value="1"/>
</dbReference>
<evidence type="ECO:0000256" key="5">
    <source>
        <dbReference type="SAM" id="MobiDB-lite"/>
    </source>
</evidence>
<dbReference type="RefSeq" id="WP_111514081.1">
    <property type="nucleotide sequence ID" value="NZ_QFYR01000001.1"/>
</dbReference>
<evidence type="ECO:0000256" key="2">
    <source>
        <dbReference type="ARBA" id="ARBA00023125"/>
    </source>
</evidence>
<sequence length="216" mass="23682">MKHVSPNDVAGETRVKAPTRRALAKQQTRAKVLTAARKLFSEEGYEGATIRDIAAAAGMSTGAVFANFTDKSDLFREIMTADMSSLAEGMRDAATKGRNLEDALLRAFMAGYGFYKSRLPLARAAFSVAWSPDEGQVLRNLPPVVAQQDLIVELLNAAVERGELSQESEVKLRAQMLFDAYLANYNQAIFQGWSLDALQARARDQIRILLAGARRG</sequence>
<name>A0A328ARP8_9CAUL</name>
<dbReference type="PANTHER" id="PTHR30055">
    <property type="entry name" value="HTH-TYPE TRANSCRIPTIONAL REGULATOR RUTR"/>
    <property type="match status" value="1"/>
</dbReference>
<evidence type="ECO:0000256" key="1">
    <source>
        <dbReference type="ARBA" id="ARBA00023015"/>
    </source>
</evidence>
<dbReference type="Gene3D" id="1.10.357.10">
    <property type="entry name" value="Tetracycline Repressor, domain 2"/>
    <property type="match status" value="1"/>
</dbReference>
<dbReference type="AlphaFoldDB" id="A0A328ARP8"/>
<reference evidence="8" key="1">
    <citation type="submission" date="2018-05" db="EMBL/GenBank/DDBJ databases">
        <authorList>
            <person name="Li X."/>
        </authorList>
    </citation>
    <scope>NUCLEOTIDE SEQUENCE [LARGE SCALE GENOMIC DNA]</scope>
    <source>
        <strain evidence="8">YIM 73061</strain>
    </source>
</reference>
<dbReference type="InterPro" id="IPR009057">
    <property type="entry name" value="Homeodomain-like_sf"/>
</dbReference>
<dbReference type="OrthoDB" id="9816431at2"/>
<evidence type="ECO:0000256" key="4">
    <source>
        <dbReference type="PROSITE-ProRule" id="PRU00335"/>
    </source>
</evidence>
<protein>
    <submittedName>
        <fullName evidence="7">TetR/AcrR family transcriptional regulator</fullName>
    </submittedName>
</protein>
<dbReference type="Pfam" id="PF00440">
    <property type="entry name" value="TetR_N"/>
    <property type="match status" value="1"/>
</dbReference>
<dbReference type="InterPro" id="IPR036271">
    <property type="entry name" value="Tet_transcr_reg_TetR-rel_C_sf"/>
</dbReference>
<dbReference type="GO" id="GO:0003700">
    <property type="term" value="F:DNA-binding transcription factor activity"/>
    <property type="evidence" value="ECO:0007669"/>
    <property type="project" value="TreeGrafter"/>
</dbReference>
<comment type="caution">
    <text evidence="7">The sequence shown here is derived from an EMBL/GenBank/DDBJ whole genome shotgun (WGS) entry which is preliminary data.</text>
</comment>
<evidence type="ECO:0000313" key="7">
    <source>
        <dbReference type="EMBL" id="RAK57630.1"/>
    </source>
</evidence>
<dbReference type="GO" id="GO:0000976">
    <property type="term" value="F:transcription cis-regulatory region binding"/>
    <property type="evidence" value="ECO:0007669"/>
    <property type="project" value="TreeGrafter"/>
</dbReference>
<evidence type="ECO:0000313" key="8">
    <source>
        <dbReference type="Proteomes" id="UP000249725"/>
    </source>
</evidence>
<feature type="domain" description="HTH tetR-type" evidence="6">
    <location>
        <begin position="26"/>
        <end position="86"/>
    </location>
</feature>
<organism evidence="7 8">
    <name type="scientific">Phenylobacterium deserti</name>
    <dbReference type="NCBI Taxonomy" id="1914756"/>
    <lineage>
        <taxon>Bacteria</taxon>
        <taxon>Pseudomonadati</taxon>
        <taxon>Pseudomonadota</taxon>
        <taxon>Alphaproteobacteria</taxon>
        <taxon>Caulobacterales</taxon>
        <taxon>Caulobacteraceae</taxon>
        <taxon>Phenylobacterium</taxon>
    </lineage>
</organism>
<dbReference type="Proteomes" id="UP000249725">
    <property type="component" value="Unassembled WGS sequence"/>
</dbReference>
<evidence type="ECO:0000259" key="6">
    <source>
        <dbReference type="PROSITE" id="PS50977"/>
    </source>
</evidence>